<name>A0A1F4UEK7_UNCW3</name>
<dbReference type="AlphaFoldDB" id="A0A1F4UEK7"/>
<organism evidence="1 2">
    <name type="scientific">candidate division WOR-3 bacterium RBG_13_43_14</name>
    <dbReference type="NCBI Taxonomy" id="1802590"/>
    <lineage>
        <taxon>Bacteria</taxon>
        <taxon>Bacteria division WOR-3</taxon>
    </lineage>
</organism>
<comment type="caution">
    <text evidence="1">The sequence shown here is derived from an EMBL/GenBank/DDBJ whole genome shotgun (WGS) entry which is preliminary data.</text>
</comment>
<accession>A0A1F4UEK7</accession>
<gene>
    <name evidence="1" type="ORF">A2Y85_08480</name>
</gene>
<evidence type="ECO:0000313" key="1">
    <source>
        <dbReference type="EMBL" id="OGC43375.1"/>
    </source>
</evidence>
<dbReference type="EMBL" id="MEUM01000023">
    <property type="protein sequence ID" value="OGC43375.1"/>
    <property type="molecule type" value="Genomic_DNA"/>
</dbReference>
<proteinExistence type="predicted"/>
<evidence type="ECO:0000313" key="2">
    <source>
        <dbReference type="Proteomes" id="UP000177025"/>
    </source>
</evidence>
<sequence>MNNTKQMRPKVILPDWLGSGQDLFGTLQIIKGKSIARGFLEVDYDFNFNDAFNYPVVFEIKSEEGEVVSESIAFRINGNIDSASRVIEEKIIAPKVCNALRREDFIQFLAVVVEKNVDFALYLNKVPQKILDLKFYQLNPPQKLVFNDRSIMEIASVLDQRAQR</sequence>
<dbReference type="Proteomes" id="UP000177025">
    <property type="component" value="Unassembled WGS sequence"/>
</dbReference>
<reference evidence="1 2" key="1">
    <citation type="journal article" date="2016" name="Nat. Commun.">
        <title>Thousands of microbial genomes shed light on interconnected biogeochemical processes in an aquifer system.</title>
        <authorList>
            <person name="Anantharaman K."/>
            <person name="Brown C.T."/>
            <person name="Hug L.A."/>
            <person name="Sharon I."/>
            <person name="Castelle C.J."/>
            <person name="Probst A.J."/>
            <person name="Thomas B.C."/>
            <person name="Singh A."/>
            <person name="Wilkins M.J."/>
            <person name="Karaoz U."/>
            <person name="Brodie E.L."/>
            <person name="Williams K.H."/>
            <person name="Hubbard S.S."/>
            <person name="Banfield J.F."/>
        </authorList>
    </citation>
    <scope>NUCLEOTIDE SEQUENCE [LARGE SCALE GENOMIC DNA]</scope>
</reference>
<protein>
    <submittedName>
        <fullName evidence="1">Uncharacterized protein</fullName>
    </submittedName>
</protein>